<evidence type="ECO:0000313" key="3">
    <source>
        <dbReference type="Proteomes" id="UP000714380"/>
    </source>
</evidence>
<evidence type="ECO:0000313" key="2">
    <source>
        <dbReference type="EMBL" id="MCA6065028.1"/>
    </source>
</evidence>
<comment type="caution">
    <text evidence="2">The sequence shown here is derived from an EMBL/GenBank/DDBJ whole genome shotgun (WGS) entry which is preliminary data.</text>
</comment>
<dbReference type="RefSeq" id="WP_225676566.1">
    <property type="nucleotide sequence ID" value="NZ_JAEDAH010000097.1"/>
</dbReference>
<organism evidence="2 3">
    <name type="scientific">Thalassolituus marinus</name>
    <dbReference type="NCBI Taxonomy" id="671053"/>
    <lineage>
        <taxon>Bacteria</taxon>
        <taxon>Pseudomonadati</taxon>
        <taxon>Pseudomonadota</taxon>
        <taxon>Gammaproteobacteria</taxon>
        <taxon>Oceanospirillales</taxon>
        <taxon>Oceanospirillaceae</taxon>
        <taxon>Thalassolituus</taxon>
    </lineage>
</organism>
<dbReference type="EMBL" id="JAEDAH010000097">
    <property type="protein sequence ID" value="MCA6065028.1"/>
    <property type="molecule type" value="Genomic_DNA"/>
</dbReference>
<accession>A0ABS7ZUZ5</accession>
<protein>
    <recommendedName>
        <fullName evidence="4">Polysaccharide chain length determinant N-terminal domain-containing protein</fullName>
    </recommendedName>
</protein>
<reference evidence="2 3" key="1">
    <citation type="submission" date="2020-12" db="EMBL/GenBank/DDBJ databases">
        <title>Novel Thalassolituus-related marine hydrocarbonoclastic bacteria mediated algae-derived hydrocarbons mineralization in twilight zone of the northern South China Sea.</title>
        <authorList>
            <person name="Dong C."/>
        </authorList>
    </citation>
    <scope>NUCLEOTIDE SEQUENCE [LARGE SCALE GENOMIC DNA]</scope>
    <source>
        <strain evidence="2 3">IMCC1826</strain>
    </source>
</reference>
<keyword evidence="1" id="KW-1133">Transmembrane helix</keyword>
<name>A0ABS7ZUZ5_9GAMM</name>
<gene>
    <name evidence="2" type="ORF">I9W95_15610</name>
</gene>
<keyword evidence="1" id="KW-0472">Membrane</keyword>
<evidence type="ECO:0008006" key="4">
    <source>
        <dbReference type="Google" id="ProtNLM"/>
    </source>
</evidence>
<dbReference type="Proteomes" id="UP000714380">
    <property type="component" value="Unassembled WGS sequence"/>
</dbReference>
<keyword evidence="3" id="KW-1185">Reference proteome</keyword>
<feature type="transmembrane region" description="Helical" evidence="1">
    <location>
        <begin position="465"/>
        <end position="485"/>
    </location>
</feature>
<proteinExistence type="predicted"/>
<keyword evidence="1" id="KW-0812">Transmembrane</keyword>
<evidence type="ECO:0000256" key="1">
    <source>
        <dbReference type="SAM" id="Phobius"/>
    </source>
</evidence>
<sequence>MNQQYPANSAVSTPVVGPDDEINLTDLFRNIWRQRGLVIGVALFVGLAVVAFHFSKASFSVSQQVEYPIALTFLSGGKYPNGTVFSPRDVIAPAVINALVAQGKIGVSADTLVNALNVSYSNSLYQESEDKLNALLANAKTPQEIRAAADTALTELHDKSHGFLTLSLNLQKAGLTAAQGAEVLTDAVDTWAQLSIERGLTNVDIDRPLVAFSAAEGMNLIDVYDGATTYLEALRSAVGKLSKMPGSGSMVVDGRTLNDIRRQLVMLEGSDIGPLREFAYSNSSELAAKDPAIMVRLFSRQRLLRLEHERLTKLVASYDSALNQLSSTSTQVLNKTAGSNESSGAQFDQSFLDSLLVLGNKLGGVEMRQDLFKRRTAATEELLELEKEIAILAGSDDKTYGNLDSQSILKAALEGVETSLNTIQQQLDNFIGAYREQTLQSGGQLFVADAAPVVRGGSFQMGRKMGLHLALGIILGGMLGVMLALMRAAMISSRNNNRS</sequence>
<feature type="transmembrane region" description="Helical" evidence="1">
    <location>
        <begin position="36"/>
        <end position="54"/>
    </location>
</feature>